<evidence type="ECO:0000259" key="2">
    <source>
        <dbReference type="Pfam" id="PF14918"/>
    </source>
</evidence>
<dbReference type="GO" id="GO:0007089">
    <property type="term" value="P:traversing start control point of mitotic cell cycle"/>
    <property type="evidence" value="ECO:0007669"/>
    <property type="project" value="TreeGrafter"/>
</dbReference>
<evidence type="ECO:0000259" key="3">
    <source>
        <dbReference type="Pfam" id="PF14919"/>
    </source>
</evidence>
<feature type="compositionally biased region" description="Pro residues" evidence="1">
    <location>
        <begin position="766"/>
        <end position="775"/>
    </location>
</feature>
<dbReference type="GO" id="GO:0034501">
    <property type="term" value="P:protein localization to kinetochore"/>
    <property type="evidence" value="ECO:0007669"/>
    <property type="project" value="TreeGrafter"/>
</dbReference>
<evidence type="ECO:0000256" key="1">
    <source>
        <dbReference type="SAM" id="MobiDB-lite"/>
    </source>
</evidence>
<protein>
    <recommendedName>
        <fullName evidence="7">Mdm2-binding protein</fullName>
    </recommendedName>
</protein>
<keyword evidence="6" id="KW-1185">Reference proteome</keyword>
<gene>
    <name evidence="5" type="ORF">COCON_G00011270</name>
</gene>
<reference evidence="5" key="1">
    <citation type="journal article" date="2023" name="Science">
        <title>Genome structures resolve the early diversification of teleost fishes.</title>
        <authorList>
            <person name="Parey E."/>
            <person name="Louis A."/>
            <person name="Montfort J."/>
            <person name="Bouchez O."/>
            <person name="Roques C."/>
            <person name="Iampietro C."/>
            <person name="Lluch J."/>
            <person name="Castinel A."/>
            <person name="Donnadieu C."/>
            <person name="Desvignes T."/>
            <person name="Floi Bucao C."/>
            <person name="Jouanno E."/>
            <person name="Wen M."/>
            <person name="Mejri S."/>
            <person name="Dirks R."/>
            <person name="Jansen H."/>
            <person name="Henkel C."/>
            <person name="Chen W.J."/>
            <person name="Zahm M."/>
            <person name="Cabau C."/>
            <person name="Klopp C."/>
            <person name="Thompson A.W."/>
            <person name="Robinson-Rechavi M."/>
            <person name="Braasch I."/>
            <person name="Lecointre G."/>
            <person name="Bobe J."/>
            <person name="Postlethwait J.H."/>
            <person name="Berthelot C."/>
            <person name="Roest Crollius H."/>
            <person name="Guiguen Y."/>
        </authorList>
    </citation>
    <scope>NUCLEOTIDE SEQUENCE</scope>
    <source>
        <strain evidence="5">Concon-B</strain>
    </source>
</reference>
<dbReference type="InterPro" id="IPR039061">
    <property type="entry name" value="MTBP"/>
</dbReference>
<dbReference type="InterPro" id="IPR029421">
    <property type="entry name" value="MTBP_N"/>
</dbReference>
<evidence type="ECO:0000313" key="5">
    <source>
        <dbReference type="EMBL" id="KAJ8288468.1"/>
    </source>
</evidence>
<feature type="region of interest" description="Disordered" evidence="1">
    <location>
        <begin position="523"/>
        <end position="561"/>
    </location>
</feature>
<accession>A0A9Q1E2K0</accession>
<feature type="domain" description="DM2" evidence="3">
    <location>
        <begin position="272"/>
        <end position="603"/>
    </location>
</feature>
<evidence type="ECO:0008006" key="7">
    <source>
        <dbReference type="Google" id="ProtNLM"/>
    </source>
</evidence>
<sequence length="872" mass="96296">MDRYVLLVSLNPKEHIQIANCFSGLESAKQIYDSVKDIAISNWTTKISPFPPCSLAGTPVSQRWYFAIQASRGSSQFCSMDWEELATGAHKSDSEEIGFSAMEACHSALDGLGEGEDMEEAGSQAELYEEAAEALHQLSDKLPAPGKALLDVIVLAADKEAPKLKEFLPVFGSLKHMQAWHSAKMTIVTENSAGWQKTASYFSAILCGPDRILNCIDDKDIWRGSVLIKEKKLVSELRFGGFCLKHRRGAPRSKGLSLDPSQKHTDHKQLCEVFHYYRPVLDLVQLVRVSDLPIFLLSSTEYTLELSAKSSKSKLLLDQLRSLRGKVGALFSLACTVSSLAAPPTTQLSSQKWREFVAQKPKSWPVPDTDVKGESGHYFLLVQRAETGGCTARLIHSANQLNGAAALATVNGILREKTQSSDTNTADWLRSLPCLHGDRLIQREKKLAKVQMLALKECLRRREQKQKPASVPVNDLKVLLSLARKQYLEMHDSCLPKAALLLKEKENCSGKAPEAEVKFSPSAGWPERSVLQNSENQRKNRLRTRSSLMQAGGSSESLLGPKEGQRAAPALLDARELLKHFTSDGQPSGELQPLQLYKGEHTFQLSPDLTPGKVSQLPFNKASSSHYHGIEFCLDEQKALDRDRGFVKLQSRLIRYETHTTCSKDPCPVPFALSPAPSPAMLSEPGSVPDGEALLAEGRGEPRRLKRQSWDTDSVYPHKRLSKSESSESLASQGSGSSGTHPAVRALRQQRPRSQSNSSSGLRPAPVAPTAPKPPCTQGMPQTQSGDQASKESRSQKHVRMLKEVVAKTLKHHGISDEHRSFNACSQRLFDISKFYLKDLKTSRGLHEEMKKAASSNAKQVIDWVLEKASMK</sequence>
<dbReference type="Proteomes" id="UP001152803">
    <property type="component" value="Unassembled WGS sequence"/>
</dbReference>
<dbReference type="OrthoDB" id="8633268at2759"/>
<feature type="compositionally biased region" description="Polar residues" evidence="1">
    <location>
        <begin position="779"/>
        <end position="788"/>
    </location>
</feature>
<organism evidence="5 6">
    <name type="scientific">Conger conger</name>
    <name type="common">Conger eel</name>
    <name type="synonym">Muraena conger</name>
    <dbReference type="NCBI Taxonomy" id="82655"/>
    <lineage>
        <taxon>Eukaryota</taxon>
        <taxon>Metazoa</taxon>
        <taxon>Chordata</taxon>
        <taxon>Craniata</taxon>
        <taxon>Vertebrata</taxon>
        <taxon>Euteleostomi</taxon>
        <taxon>Actinopterygii</taxon>
        <taxon>Neopterygii</taxon>
        <taxon>Teleostei</taxon>
        <taxon>Anguilliformes</taxon>
        <taxon>Congridae</taxon>
        <taxon>Conger</taxon>
    </lineage>
</organism>
<feature type="compositionally biased region" description="Polar residues" evidence="1">
    <location>
        <begin position="545"/>
        <end position="557"/>
    </location>
</feature>
<dbReference type="Pfam" id="PF14919">
    <property type="entry name" value="MTBP_mid"/>
    <property type="match status" value="1"/>
</dbReference>
<feature type="compositionally biased region" description="Low complexity" evidence="1">
    <location>
        <begin position="752"/>
        <end position="765"/>
    </location>
</feature>
<dbReference type="Pfam" id="PF14920">
    <property type="entry name" value="MTBP_C"/>
    <property type="match status" value="1"/>
</dbReference>
<feature type="domain" description="MDN2-binding protein C-terminal" evidence="4">
    <location>
        <begin position="607"/>
        <end position="862"/>
    </location>
</feature>
<dbReference type="GO" id="GO:0031396">
    <property type="term" value="P:regulation of protein ubiquitination"/>
    <property type="evidence" value="ECO:0007669"/>
    <property type="project" value="InterPro"/>
</dbReference>
<dbReference type="PANTHER" id="PTHR14382">
    <property type="entry name" value="MDM2-BINDING PROTEIN"/>
    <property type="match status" value="1"/>
</dbReference>
<proteinExistence type="predicted"/>
<evidence type="ECO:0000313" key="6">
    <source>
        <dbReference type="Proteomes" id="UP001152803"/>
    </source>
</evidence>
<dbReference type="AlphaFoldDB" id="A0A9Q1E2K0"/>
<feature type="domain" description="DM2" evidence="2">
    <location>
        <begin position="1"/>
        <end position="246"/>
    </location>
</feature>
<dbReference type="Pfam" id="PF14918">
    <property type="entry name" value="MTBP_N"/>
    <property type="match status" value="1"/>
</dbReference>
<name>A0A9Q1E2K0_CONCO</name>
<evidence type="ECO:0000259" key="4">
    <source>
        <dbReference type="Pfam" id="PF14920"/>
    </source>
</evidence>
<comment type="caution">
    <text evidence="5">The sequence shown here is derived from an EMBL/GenBank/DDBJ whole genome shotgun (WGS) entry which is preliminary data.</text>
</comment>
<dbReference type="GO" id="GO:0000776">
    <property type="term" value="C:kinetochore"/>
    <property type="evidence" value="ECO:0007669"/>
    <property type="project" value="TreeGrafter"/>
</dbReference>
<dbReference type="InterPro" id="IPR029420">
    <property type="entry name" value="MTBP_central"/>
</dbReference>
<dbReference type="PANTHER" id="PTHR14382:SF1">
    <property type="entry name" value="MDM2-BINDING PROTEIN"/>
    <property type="match status" value="1"/>
</dbReference>
<dbReference type="EMBL" id="JAFJMO010000001">
    <property type="protein sequence ID" value="KAJ8288468.1"/>
    <property type="molecule type" value="Genomic_DNA"/>
</dbReference>
<feature type="region of interest" description="Disordered" evidence="1">
    <location>
        <begin position="678"/>
        <end position="797"/>
    </location>
</feature>
<feature type="compositionally biased region" description="Low complexity" evidence="1">
    <location>
        <begin position="727"/>
        <end position="739"/>
    </location>
</feature>
<dbReference type="InterPro" id="IPR029418">
    <property type="entry name" value="MTBP_C"/>
</dbReference>